<dbReference type="Proteomes" id="UP001157502">
    <property type="component" value="Chromosome 35"/>
</dbReference>
<organism evidence="1 2">
    <name type="scientific">Dallia pectoralis</name>
    <name type="common">Alaska blackfish</name>
    <dbReference type="NCBI Taxonomy" id="75939"/>
    <lineage>
        <taxon>Eukaryota</taxon>
        <taxon>Metazoa</taxon>
        <taxon>Chordata</taxon>
        <taxon>Craniata</taxon>
        <taxon>Vertebrata</taxon>
        <taxon>Euteleostomi</taxon>
        <taxon>Actinopterygii</taxon>
        <taxon>Neopterygii</taxon>
        <taxon>Teleostei</taxon>
        <taxon>Protacanthopterygii</taxon>
        <taxon>Esociformes</taxon>
        <taxon>Umbridae</taxon>
        <taxon>Dallia</taxon>
    </lineage>
</organism>
<gene>
    <name evidence="1" type="ORF">DPEC_G00344310</name>
</gene>
<reference evidence="1" key="1">
    <citation type="submission" date="2021-05" db="EMBL/GenBank/DDBJ databases">
        <authorList>
            <person name="Pan Q."/>
            <person name="Jouanno E."/>
            <person name="Zahm M."/>
            <person name="Klopp C."/>
            <person name="Cabau C."/>
            <person name="Louis A."/>
            <person name="Berthelot C."/>
            <person name="Parey E."/>
            <person name="Roest Crollius H."/>
            <person name="Montfort J."/>
            <person name="Robinson-Rechavi M."/>
            <person name="Bouchez O."/>
            <person name="Lampietro C."/>
            <person name="Lopez Roques C."/>
            <person name="Donnadieu C."/>
            <person name="Postlethwait J."/>
            <person name="Bobe J."/>
            <person name="Dillon D."/>
            <person name="Chandos A."/>
            <person name="von Hippel F."/>
            <person name="Guiguen Y."/>
        </authorList>
    </citation>
    <scope>NUCLEOTIDE SEQUENCE</scope>
    <source>
        <strain evidence="1">YG-Jan2019</strain>
    </source>
</reference>
<evidence type="ECO:0000313" key="1">
    <source>
        <dbReference type="EMBL" id="KAJ7985808.1"/>
    </source>
</evidence>
<dbReference type="EMBL" id="CM055762">
    <property type="protein sequence ID" value="KAJ7985808.1"/>
    <property type="molecule type" value="Genomic_DNA"/>
</dbReference>
<proteinExistence type="predicted"/>
<sequence>MQVRLQSNRIQLPHTDAILPTCPDPPGRNPSPGQAQRDALSECPPAPLDCEDLQFLQKCQLQMSMIISDTNKDNGTHQTSKSIWSIRISRGVAGVVNVVHWIFTPV</sequence>
<keyword evidence="2" id="KW-1185">Reference proteome</keyword>
<protein>
    <submittedName>
        <fullName evidence="1">Uncharacterized protein</fullName>
    </submittedName>
</protein>
<comment type="caution">
    <text evidence="1">The sequence shown here is derived from an EMBL/GenBank/DDBJ whole genome shotgun (WGS) entry which is preliminary data.</text>
</comment>
<evidence type="ECO:0000313" key="2">
    <source>
        <dbReference type="Proteomes" id="UP001157502"/>
    </source>
</evidence>
<name>A0ACC2F327_DALPE</name>
<accession>A0ACC2F327</accession>